<comment type="caution">
    <text evidence="2">The sequence shown here is derived from an EMBL/GenBank/DDBJ whole genome shotgun (WGS) entry which is preliminary data.</text>
</comment>
<dbReference type="Proteomes" id="UP001589789">
    <property type="component" value="Unassembled WGS sequence"/>
</dbReference>
<reference evidence="2 3" key="1">
    <citation type="submission" date="2024-09" db="EMBL/GenBank/DDBJ databases">
        <authorList>
            <person name="Sun Q."/>
            <person name="Mori K."/>
        </authorList>
    </citation>
    <scope>NUCLEOTIDE SEQUENCE [LARGE SCALE GENOMIC DNA]</scope>
    <source>
        <strain evidence="2 3">CCM 7468</strain>
    </source>
</reference>
<dbReference type="InterPro" id="IPR029063">
    <property type="entry name" value="SAM-dependent_MTases_sf"/>
</dbReference>
<keyword evidence="2" id="KW-0808">Transferase</keyword>
<evidence type="ECO:0000313" key="2">
    <source>
        <dbReference type="EMBL" id="MFC0388049.1"/>
    </source>
</evidence>
<keyword evidence="2" id="KW-0489">Methyltransferase</keyword>
<dbReference type="CDD" id="cd02440">
    <property type="entry name" value="AdoMet_MTases"/>
    <property type="match status" value="1"/>
</dbReference>
<accession>A0ABV6IXS1</accession>
<dbReference type="GO" id="GO:0008168">
    <property type="term" value="F:methyltransferase activity"/>
    <property type="evidence" value="ECO:0007669"/>
    <property type="project" value="UniProtKB-KW"/>
</dbReference>
<dbReference type="EMBL" id="JBHLVZ010000074">
    <property type="protein sequence ID" value="MFC0388049.1"/>
    <property type="molecule type" value="Genomic_DNA"/>
</dbReference>
<dbReference type="SUPFAM" id="SSF53335">
    <property type="entry name" value="S-adenosyl-L-methionine-dependent methyltransferases"/>
    <property type="match status" value="1"/>
</dbReference>
<dbReference type="Gene3D" id="3.40.50.150">
    <property type="entry name" value="Vaccinia Virus protein VP39"/>
    <property type="match status" value="1"/>
</dbReference>
<proteinExistence type="predicted"/>
<sequence>MTDLLAAAEGAAASGGLDAALGKLRALSLDDFGVLLLQMPNPEYPALSAVLPRMSAEQVQRDWTGQAGFPLLAQSLNFVRSVALRFQQLTGTPLGEAPILDFGCGYGRLLRLMLHFSPPGQLWGVDPWDRSIEICRTDKVPAHLAISDYLPRTLPVEETQRFRLIYAFSVFTHLSERATRMALGTLRRYVAEDGMLVITIRPREYWQVAASSGQSVDVPIDLTTRLREHDETGFTFIPHKRDAVEGDITYGDTSITFDWLARHAPGWAVAGYDHTLDDFYQLIVYLRPVAG</sequence>
<evidence type="ECO:0000259" key="1">
    <source>
        <dbReference type="Pfam" id="PF13649"/>
    </source>
</evidence>
<gene>
    <name evidence="2" type="ORF">ACFFIC_21245</name>
</gene>
<dbReference type="EC" id="2.1.-.-" evidence="2"/>
<dbReference type="InterPro" id="IPR041698">
    <property type="entry name" value="Methyltransf_25"/>
</dbReference>
<protein>
    <submittedName>
        <fullName evidence="2">Class I SAM-dependent methyltransferase</fullName>
        <ecNumber evidence="2">2.1.-.-</ecNumber>
    </submittedName>
</protein>
<evidence type="ECO:0000313" key="3">
    <source>
        <dbReference type="Proteomes" id="UP001589789"/>
    </source>
</evidence>
<feature type="domain" description="Methyltransferase" evidence="1">
    <location>
        <begin position="99"/>
        <end position="194"/>
    </location>
</feature>
<name>A0ABV6IXS1_9PROT</name>
<keyword evidence="3" id="KW-1185">Reference proteome</keyword>
<organism evidence="2 3">
    <name type="scientific">Muricoccus vinaceus</name>
    <dbReference type="NCBI Taxonomy" id="424704"/>
    <lineage>
        <taxon>Bacteria</taxon>
        <taxon>Pseudomonadati</taxon>
        <taxon>Pseudomonadota</taxon>
        <taxon>Alphaproteobacteria</taxon>
        <taxon>Acetobacterales</taxon>
        <taxon>Roseomonadaceae</taxon>
        <taxon>Muricoccus</taxon>
    </lineage>
</organism>
<dbReference type="GO" id="GO:0032259">
    <property type="term" value="P:methylation"/>
    <property type="evidence" value="ECO:0007669"/>
    <property type="project" value="UniProtKB-KW"/>
</dbReference>
<dbReference type="Pfam" id="PF13649">
    <property type="entry name" value="Methyltransf_25"/>
    <property type="match status" value="1"/>
</dbReference>